<feature type="region of interest" description="Disordered" evidence="1">
    <location>
        <begin position="40"/>
        <end position="64"/>
    </location>
</feature>
<comment type="caution">
    <text evidence="2">The sequence shown here is derived from an EMBL/GenBank/DDBJ whole genome shotgun (WGS) entry which is preliminary data.</text>
</comment>
<protein>
    <submittedName>
        <fullName evidence="2">Uncharacterized protein</fullName>
    </submittedName>
</protein>
<gene>
    <name evidence="2" type="ORF">GCM10009821_27530</name>
</gene>
<organism evidence="2 3">
    <name type="scientific">Aeromicrobium halocynthiae</name>
    <dbReference type="NCBI Taxonomy" id="560557"/>
    <lineage>
        <taxon>Bacteria</taxon>
        <taxon>Bacillati</taxon>
        <taxon>Actinomycetota</taxon>
        <taxon>Actinomycetes</taxon>
        <taxon>Propionibacteriales</taxon>
        <taxon>Nocardioidaceae</taxon>
        <taxon>Aeromicrobium</taxon>
    </lineage>
</organism>
<sequence>MAINPVVEQHLRAARDVLVTQREALDHDIAQIDQMLGNAISTSGSATPRSASTGTAPARGPAPSMRDAIIDMLTSESRAFSTNEVAVELERKYEWSKASVRSLMSKLAKDGVIGNPRRGVYTAVPTSTSPSAGTEGEESDATSVRGGGPRDPDLLEDQQRTDSSDRSGAPIAAPE</sequence>
<name>A0ABN2W8A7_9ACTN</name>
<dbReference type="Proteomes" id="UP001501480">
    <property type="component" value="Unassembled WGS sequence"/>
</dbReference>
<feature type="compositionally biased region" description="Polar residues" evidence="1">
    <location>
        <begin position="40"/>
        <end position="55"/>
    </location>
</feature>
<evidence type="ECO:0000313" key="2">
    <source>
        <dbReference type="EMBL" id="GAA2084625.1"/>
    </source>
</evidence>
<dbReference type="EMBL" id="BAAAPY010000013">
    <property type="protein sequence ID" value="GAA2084625.1"/>
    <property type="molecule type" value="Genomic_DNA"/>
</dbReference>
<keyword evidence="3" id="KW-1185">Reference proteome</keyword>
<evidence type="ECO:0000256" key="1">
    <source>
        <dbReference type="SAM" id="MobiDB-lite"/>
    </source>
</evidence>
<feature type="region of interest" description="Disordered" evidence="1">
    <location>
        <begin position="115"/>
        <end position="175"/>
    </location>
</feature>
<reference evidence="2 3" key="1">
    <citation type="journal article" date="2019" name="Int. J. Syst. Evol. Microbiol.">
        <title>The Global Catalogue of Microorganisms (GCM) 10K type strain sequencing project: providing services to taxonomists for standard genome sequencing and annotation.</title>
        <authorList>
            <consortium name="The Broad Institute Genomics Platform"/>
            <consortium name="The Broad Institute Genome Sequencing Center for Infectious Disease"/>
            <person name="Wu L."/>
            <person name="Ma J."/>
        </authorList>
    </citation>
    <scope>NUCLEOTIDE SEQUENCE [LARGE SCALE GENOMIC DNA]</scope>
    <source>
        <strain evidence="2 3">JCM 15749</strain>
    </source>
</reference>
<feature type="compositionally biased region" description="Basic and acidic residues" evidence="1">
    <location>
        <begin position="148"/>
        <end position="165"/>
    </location>
</feature>
<evidence type="ECO:0000313" key="3">
    <source>
        <dbReference type="Proteomes" id="UP001501480"/>
    </source>
</evidence>
<accession>A0ABN2W8A7</accession>
<proteinExistence type="predicted"/>